<dbReference type="Proteomes" id="UP000092600">
    <property type="component" value="Unassembled WGS sequence"/>
</dbReference>
<keyword evidence="5" id="KW-0687">Ribonucleoprotein</keyword>
<keyword evidence="4" id="KW-0496">Mitochondrion</keyword>
<evidence type="ECO:0000256" key="4">
    <source>
        <dbReference type="ARBA" id="ARBA00023128"/>
    </source>
</evidence>
<evidence type="ECO:0000256" key="8">
    <source>
        <dbReference type="ARBA" id="ARBA00043031"/>
    </source>
</evidence>
<comment type="caution">
    <text evidence="10">The sequence shown here is derived from an EMBL/GenBank/DDBJ whole genome shotgun (WGS) entry which is preliminary data.</text>
</comment>
<evidence type="ECO:0000259" key="9">
    <source>
        <dbReference type="Pfam" id="PF04280"/>
    </source>
</evidence>
<dbReference type="GO" id="GO:0005840">
    <property type="term" value="C:ribosome"/>
    <property type="evidence" value="ECO:0007669"/>
    <property type="project" value="UniProtKB-KW"/>
</dbReference>
<dbReference type="AlphaFoldDB" id="A0A199VTF2"/>
<dbReference type="GO" id="GO:1990904">
    <property type="term" value="C:ribonucleoprotein complex"/>
    <property type="evidence" value="ECO:0007669"/>
    <property type="project" value="UniProtKB-KW"/>
</dbReference>
<dbReference type="InterPro" id="IPR032710">
    <property type="entry name" value="NTF2-like_dom_sf"/>
</dbReference>
<dbReference type="EMBL" id="LSRQ01000928">
    <property type="protein sequence ID" value="OAY80201.1"/>
    <property type="molecule type" value="Genomic_DNA"/>
</dbReference>
<dbReference type="GO" id="GO:0005739">
    <property type="term" value="C:mitochondrion"/>
    <property type="evidence" value="ECO:0007669"/>
    <property type="project" value="UniProtKB-SubCell"/>
</dbReference>
<dbReference type="STRING" id="4615.A0A199VTF2"/>
<feature type="non-terminal residue" evidence="10">
    <location>
        <position position="88"/>
    </location>
</feature>
<evidence type="ECO:0000256" key="5">
    <source>
        <dbReference type="ARBA" id="ARBA00023274"/>
    </source>
</evidence>
<proteinExistence type="inferred from homology"/>
<comment type="similarity">
    <text evidence="6">Belongs to the mitochondrion-specific ribosomal protein mL45 family.</text>
</comment>
<dbReference type="InterPro" id="IPR051975">
    <property type="entry name" value="mtLSU_mL45"/>
</dbReference>
<name>A0A199VTF2_ANACO</name>
<evidence type="ECO:0000256" key="6">
    <source>
        <dbReference type="ARBA" id="ARBA00038073"/>
    </source>
</evidence>
<evidence type="ECO:0000256" key="7">
    <source>
        <dbReference type="ARBA" id="ARBA00039448"/>
    </source>
</evidence>
<dbReference type="PANTHER" id="PTHR28554">
    <property type="entry name" value="39S RIBOSOMAL PROTEIN L45, MITOCHONDRIAL"/>
    <property type="match status" value="1"/>
</dbReference>
<sequence>MKSAYAITRLRKVAGYTKKLFYQQAIRLYKEINTLMANGDTSSLRKVVTEKMYSTLKNELKRRESMWSSVHWELVEPVVSIRTLRARM</sequence>
<evidence type="ECO:0000313" key="11">
    <source>
        <dbReference type="Proteomes" id="UP000092600"/>
    </source>
</evidence>
<evidence type="ECO:0000256" key="2">
    <source>
        <dbReference type="ARBA" id="ARBA00022946"/>
    </source>
</evidence>
<evidence type="ECO:0000256" key="1">
    <source>
        <dbReference type="ARBA" id="ARBA00004173"/>
    </source>
</evidence>
<reference evidence="10 11" key="1">
    <citation type="journal article" date="2016" name="DNA Res.">
        <title>The draft genome of MD-2 pineapple using hybrid error correction of long reads.</title>
        <authorList>
            <person name="Redwan R.M."/>
            <person name="Saidin A."/>
            <person name="Kumar S.V."/>
        </authorList>
    </citation>
    <scope>NUCLEOTIDE SEQUENCE [LARGE SCALE GENOMIC DNA]</scope>
    <source>
        <strain evidence="11">cv. MD2</strain>
        <tissue evidence="10">Leaf</tissue>
    </source>
</reference>
<dbReference type="InterPro" id="IPR007379">
    <property type="entry name" value="Tim44-like_dom"/>
</dbReference>
<keyword evidence="2" id="KW-0809">Transit peptide</keyword>
<feature type="domain" description="Tim44-like" evidence="9">
    <location>
        <begin position="14"/>
        <end position="75"/>
    </location>
</feature>
<organism evidence="10 11">
    <name type="scientific">Ananas comosus</name>
    <name type="common">Pineapple</name>
    <name type="synonym">Ananas ananas</name>
    <dbReference type="NCBI Taxonomy" id="4615"/>
    <lineage>
        <taxon>Eukaryota</taxon>
        <taxon>Viridiplantae</taxon>
        <taxon>Streptophyta</taxon>
        <taxon>Embryophyta</taxon>
        <taxon>Tracheophyta</taxon>
        <taxon>Spermatophyta</taxon>
        <taxon>Magnoliopsida</taxon>
        <taxon>Liliopsida</taxon>
        <taxon>Poales</taxon>
        <taxon>Bromeliaceae</taxon>
        <taxon>Bromelioideae</taxon>
        <taxon>Ananas</taxon>
    </lineage>
</organism>
<keyword evidence="3" id="KW-0689">Ribosomal protein</keyword>
<protein>
    <recommendedName>
        <fullName evidence="7">Large ribosomal subunit protein mL45</fullName>
    </recommendedName>
    <alternativeName>
        <fullName evidence="8">39S ribosomal protein L45, mitochondrial</fullName>
    </alternativeName>
</protein>
<comment type="subcellular location">
    <subcellularLocation>
        <location evidence="1">Mitochondrion</location>
    </subcellularLocation>
</comment>
<dbReference type="SUPFAM" id="SSF54427">
    <property type="entry name" value="NTF2-like"/>
    <property type="match status" value="1"/>
</dbReference>
<evidence type="ECO:0000313" key="10">
    <source>
        <dbReference type="EMBL" id="OAY80201.1"/>
    </source>
</evidence>
<dbReference type="Gene3D" id="3.10.450.240">
    <property type="match status" value="1"/>
</dbReference>
<gene>
    <name evidence="10" type="ORF">ACMD2_23465</name>
</gene>
<evidence type="ECO:0000256" key="3">
    <source>
        <dbReference type="ARBA" id="ARBA00022980"/>
    </source>
</evidence>
<accession>A0A199VTF2</accession>
<dbReference type="PANTHER" id="PTHR28554:SF1">
    <property type="entry name" value="LARGE RIBOSOMAL SUBUNIT PROTEIN ML45"/>
    <property type="match status" value="1"/>
</dbReference>
<dbReference type="Pfam" id="PF04280">
    <property type="entry name" value="Tim44"/>
    <property type="match status" value="1"/>
</dbReference>